<name>A0AC61DHC6_9FIRM</name>
<evidence type="ECO:0000313" key="1">
    <source>
        <dbReference type="EMBL" id="PHV72348.1"/>
    </source>
</evidence>
<protein>
    <submittedName>
        <fullName evidence="1">Uncharacterized protein</fullName>
    </submittedName>
</protein>
<dbReference type="Proteomes" id="UP000224460">
    <property type="component" value="Unassembled WGS sequence"/>
</dbReference>
<gene>
    <name evidence="1" type="ORF">CS063_02400</name>
</gene>
<reference evidence="1" key="1">
    <citation type="submission" date="2017-10" db="EMBL/GenBank/DDBJ databases">
        <title>Genome sequence of cellulolytic Lachnospiraceae bacterium XHS1971 isolated from hotspring sediment.</title>
        <authorList>
            <person name="Vasudevan G."/>
            <person name="Joshi A.J."/>
            <person name="Hivarkar S."/>
            <person name="Lanjekar V.B."/>
            <person name="Dhakephalkar P.K."/>
            <person name="Dagar S."/>
        </authorList>
    </citation>
    <scope>NUCLEOTIDE SEQUENCE</scope>
    <source>
        <strain evidence="1">XHS1971</strain>
    </source>
</reference>
<dbReference type="EMBL" id="PEDL01000001">
    <property type="protein sequence ID" value="PHV72348.1"/>
    <property type="molecule type" value="Genomic_DNA"/>
</dbReference>
<keyword evidence="2" id="KW-1185">Reference proteome</keyword>
<sequence>MEPANQKTNDTGFTLIETVLVLFLSSFLIGALLGGVKQLERARFEAYLKEVQTGILSAQQMATLTGTSYTLYCGSRDIFILKGGVSFYRFPMSRKVEMLPDETTLQRGTFNGSSRSCAGSIVLVHRGLKEKATFTIRVASGKLTLYKEPYKY</sequence>
<evidence type="ECO:0000313" key="2">
    <source>
        <dbReference type="Proteomes" id="UP000224460"/>
    </source>
</evidence>
<accession>A0AC61DHC6</accession>
<organism evidence="1 2">
    <name type="scientific">Sporanaerobium hydrogeniformans</name>
    <dbReference type="NCBI Taxonomy" id="3072179"/>
    <lineage>
        <taxon>Bacteria</taxon>
        <taxon>Bacillati</taxon>
        <taxon>Bacillota</taxon>
        <taxon>Clostridia</taxon>
        <taxon>Lachnospirales</taxon>
        <taxon>Lachnospiraceae</taxon>
        <taxon>Sporanaerobium</taxon>
    </lineage>
</organism>
<comment type="caution">
    <text evidence="1">The sequence shown here is derived from an EMBL/GenBank/DDBJ whole genome shotgun (WGS) entry which is preliminary data.</text>
</comment>
<proteinExistence type="predicted"/>